<evidence type="ECO:0000313" key="2">
    <source>
        <dbReference type="EMBL" id="GGU22347.1"/>
    </source>
</evidence>
<proteinExistence type="predicted"/>
<evidence type="ECO:0000256" key="1">
    <source>
        <dbReference type="SAM" id="MobiDB-lite"/>
    </source>
</evidence>
<dbReference type="Proteomes" id="UP000649573">
    <property type="component" value="Unassembled WGS sequence"/>
</dbReference>
<organism evidence="2 3">
    <name type="scientific">Lentzea flava</name>
    <dbReference type="NCBI Taxonomy" id="103732"/>
    <lineage>
        <taxon>Bacteria</taxon>
        <taxon>Bacillati</taxon>
        <taxon>Actinomycetota</taxon>
        <taxon>Actinomycetes</taxon>
        <taxon>Pseudonocardiales</taxon>
        <taxon>Pseudonocardiaceae</taxon>
        <taxon>Lentzea</taxon>
    </lineage>
</organism>
<gene>
    <name evidence="2" type="ORF">GCM10010178_13360</name>
</gene>
<reference evidence="3" key="1">
    <citation type="journal article" date="2019" name="Int. J. Syst. Evol. Microbiol.">
        <title>The Global Catalogue of Microorganisms (GCM) 10K type strain sequencing project: providing services to taxonomists for standard genome sequencing and annotation.</title>
        <authorList>
            <consortium name="The Broad Institute Genomics Platform"/>
            <consortium name="The Broad Institute Genome Sequencing Center for Infectious Disease"/>
            <person name="Wu L."/>
            <person name="Ma J."/>
        </authorList>
    </citation>
    <scope>NUCLEOTIDE SEQUENCE [LARGE SCALE GENOMIC DNA]</scope>
    <source>
        <strain evidence="3">JCM 3296</strain>
    </source>
</reference>
<protein>
    <submittedName>
        <fullName evidence="2">Uncharacterized protein</fullName>
    </submittedName>
</protein>
<feature type="region of interest" description="Disordered" evidence="1">
    <location>
        <begin position="16"/>
        <end position="35"/>
    </location>
</feature>
<evidence type="ECO:0000313" key="3">
    <source>
        <dbReference type="Proteomes" id="UP000649573"/>
    </source>
</evidence>
<comment type="caution">
    <text evidence="2">The sequence shown here is derived from an EMBL/GenBank/DDBJ whole genome shotgun (WGS) entry which is preliminary data.</text>
</comment>
<dbReference type="EMBL" id="BMRE01000002">
    <property type="protein sequence ID" value="GGU22347.1"/>
    <property type="molecule type" value="Genomic_DNA"/>
</dbReference>
<accession>A0ABQ2UCP2</accession>
<keyword evidence="3" id="KW-1185">Reference proteome</keyword>
<sequence length="91" mass="9551">MIQSQVLKPTIIDASPGSLSPKLKASDSVSRSHGLSDFNSEASSELLVGVLLPVVGVGFALPGVPVQPAVNAESPIKVEMTMRFMTSRRTS</sequence>
<name>A0ABQ2UCP2_9PSEU</name>